<dbReference type="InterPro" id="IPR007652">
    <property type="entry name" value="A1-4-GlycosylTfrase_dom"/>
</dbReference>
<dbReference type="Pfam" id="PF04488">
    <property type="entry name" value="Gly_transf_sug"/>
    <property type="match status" value="1"/>
</dbReference>
<proteinExistence type="predicted"/>
<dbReference type="EMBL" id="JBBPBK010000016">
    <property type="protein sequence ID" value="KAK9267158.1"/>
    <property type="molecule type" value="Genomic_DNA"/>
</dbReference>
<dbReference type="PANTHER" id="PTHR47213:SF1">
    <property type="entry name" value="OS07G0567300 PROTEIN"/>
    <property type="match status" value="1"/>
</dbReference>
<comment type="caution">
    <text evidence="2">The sequence shown here is derived from an EMBL/GenBank/DDBJ whole genome shotgun (WGS) entry which is preliminary data.</text>
</comment>
<protein>
    <recommendedName>
        <fullName evidence="1">Alpha 1,4-glycosyltransferase domain-containing protein</fullName>
    </recommendedName>
</protein>
<dbReference type="Gene3D" id="3.90.550.20">
    <property type="match status" value="1"/>
</dbReference>
<gene>
    <name evidence="2" type="ORF">L1049_009578</name>
</gene>
<evidence type="ECO:0000259" key="1">
    <source>
        <dbReference type="Pfam" id="PF04572"/>
    </source>
</evidence>
<feature type="domain" description="Alpha 1,4-glycosyltransferase" evidence="1">
    <location>
        <begin position="113"/>
        <end position="243"/>
    </location>
</feature>
<sequence>MPVSWYSQETIELDFFKDFVKDGFKVAVAMPNLDELLKDTPTHIFASVWFEWRKTNFYSTHYSELVRLAALYKYGGIYLDSDILVLKPLSSLNSSVGVEDQLAGSSLNGAVMAFRKHSPLIMECLTEFYSTYDDTRLRWNGADLLTRVAKIFLTKESIPNQSLDLKVQPSFIFFPISRHNITSYLVAPTTETEKAQQDALFRKILNESFTFHFWNSLTSALVPEPESLVARFIDNTCIRCSDVL</sequence>
<name>A0AAP0N6Y0_LIQFO</name>
<organism evidence="2 3">
    <name type="scientific">Liquidambar formosana</name>
    <name type="common">Formosan gum</name>
    <dbReference type="NCBI Taxonomy" id="63359"/>
    <lineage>
        <taxon>Eukaryota</taxon>
        <taxon>Viridiplantae</taxon>
        <taxon>Streptophyta</taxon>
        <taxon>Embryophyta</taxon>
        <taxon>Tracheophyta</taxon>
        <taxon>Spermatophyta</taxon>
        <taxon>Magnoliopsida</taxon>
        <taxon>eudicotyledons</taxon>
        <taxon>Gunneridae</taxon>
        <taxon>Pentapetalae</taxon>
        <taxon>Saxifragales</taxon>
        <taxon>Altingiaceae</taxon>
        <taxon>Liquidambar</taxon>
    </lineage>
</organism>
<reference evidence="2 3" key="1">
    <citation type="journal article" date="2024" name="Plant J.">
        <title>Genome sequences and population genomics reveal climatic adaptation and genomic divergence between two closely related sweetgum species.</title>
        <authorList>
            <person name="Xu W.Q."/>
            <person name="Ren C.Q."/>
            <person name="Zhang X.Y."/>
            <person name="Comes H.P."/>
            <person name="Liu X.H."/>
            <person name="Li Y.G."/>
            <person name="Kettle C.J."/>
            <person name="Jalonen R."/>
            <person name="Gaisberger H."/>
            <person name="Ma Y.Z."/>
            <person name="Qiu Y.X."/>
        </authorList>
    </citation>
    <scope>NUCLEOTIDE SEQUENCE [LARGE SCALE GENOMIC DNA]</scope>
    <source>
        <strain evidence="2">Hangzhou</strain>
    </source>
</reference>
<dbReference type="Pfam" id="PF04572">
    <property type="entry name" value="Gb3_synth"/>
    <property type="match status" value="1"/>
</dbReference>
<dbReference type="PANTHER" id="PTHR47213">
    <property type="entry name" value="OS07G0567300 PROTEIN"/>
    <property type="match status" value="1"/>
</dbReference>
<dbReference type="SUPFAM" id="SSF53448">
    <property type="entry name" value="Nucleotide-diphospho-sugar transferases"/>
    <property type="match status" value="1"/>
</dbReference>
<accession>A0AAP0N6Y0</accession>
<evidence type="ECO:0000313" key="2">
    <source>
        <dbReference type="EMBL" id="KAK9267158.1"/>
    </source>
</evidence>
<dbReference type="InterPro" id="IPR044789">
    <property type="entry name" value="Put_A1-4-GlycosylTfrase_plant"/>
</dbReference>
<evidence type="ECO:0000313" key="3">
    <source>
        <dbReference type="Proteomes" id="UP001415857"/>
    </source>
</evidence>
<dbReference type="InterPro" id="IPR029044">
    <property type="entry name" value="Nucleotide-diphossugar_trans"/>
</dbReference>
<dbReference type="InterPro" id="IPR007577">
    <property type="entry name" value="GlycoTrfase_DXD_sugar-bd_CS"/>
</dbReference>
<dbReference type="Proteomes" id="UP001415857">
    <property type="component" value="Unassembled WGS sequence"/>
</dbReference>
<dbReference type="AlphaFoldDB" id="A0AAP0N6Y0"/>
<keyword evidence="3" id="KW-1185">Reference proteome</keyword>